<evidence type="ECO:0000313" key="1">
    <source>
        <dbReference type="EMBL" id="BAY73357.1"/>
    </source>
</evidence>
<sequence length="65" mass="7179">MARPKKNGNDLTATNLLYSLRCRGGSAPLHTIYFSNVAIQSLLEQNLVKVKNTGCGFVLELIEEK</sequence>
<proteinExistence type="predicted"/>
<geneLocation type="plasmid" evidence="1">
    <name>plasmid3</name>
</geneLocation>
<keyword evidence="1" id="KW-0614">Plasmid</keyword>
<accession>A0A1Z4KWN8</accession>
<protein>
    <submittedName>
        <fullName evidence="1">Uncharacterized protein</fullName>
    </submittedName>
</protein>
<dbReference type="EMBL" id="AP018219">
    <property type="protein sequence ID" value="BAY73357.1"/>
    <property type="molecule type" value="Genomic_DNA"/>
</dbReference>
<evidence type="ECO:0000313" key="2">
    <source>
        <dbReference type="Proteomes" id="UP000217507"/>
    </source>
</evidence>
<name>A0A1Z4KWN8_ANAVA</name>
<dbReference type="AlphaFoldDB" id="A0A1Z4KWN8"/>
<dbReference type="Proteomes" id="UP000217507">
    <property type="component" value="Plasmid Plasmid3 dna"/>
</dbReference>
<gene>
    <name evidence="1" type="ORF">NIES23_61850</name>
</gene>
<reference evidence="1 2" key="1">
    <citation type="submission" date="2017-06" db="EMBL/GenBank/DDBJ databases">
        <title>Genome sequencing of cyanobaciteial culture collection at National Institute for Environmental Studies (NIES).</title>
        <authorList>
            <person name="Hirose Y."/>
            <person name="Shimura Y."/>
            <person name="Fujisawa T."/>
            <person name="Nakamura Y."/>
            <person name="Kawachi M."/>
        </authorList>
    </citation>
    <scope>NUCLEOTIDE SEQUENCE [LARGE SCALE GENOMIC DNA]</scope>
    <source>
        <strain evidence="1 2">NIES-23</strain>
        <plasmid evidence="2">Plasmid Plasmid3 dna</plasmid>
    </source>
</reference>
<organism evidence="1 2">
    <name type="scientific">Trichormus variabilis NIES-23</name>
    <dbReference type="NCBI Taxonomy" id="1973479"/>
    <lineage>
        <taxon>Bacteria</taxon>
        <taxon>Bacillati</taxon>
        <taxon>Cyanobacteriota</taxon>
        <taxon>Cyanophyceae</taxon>
        <taxon>Nostocales</taxon>
        <taxon>Nostocaceae</taxon>
        <taxon>Trichormus</taxon>
    </lineage>
</organism>